<organism evidence="1 2">
    <name type="scientific">Methanocaldococcus vulcanius (strain ATCC 700851 / DSM 12094 / M7)</name>
    <name type="common">Methanococcus vulcanius</name>
    <dbReference type="NCBI Taxonomy" id="579137"/>
    <lineage>
        <taxon>Archaea</taxon>
        <taxon>Methanobacteriati</taxon>
        <taxon>Methanobacteriota</taxon>
        <taxon>Methanomada group</taxon>
        <taxon>Methanococci</taxon>
        <taxon>Methanococcales</taxon>
        <taxon>Methanocaldococcaceae</taxon>
        <taxon>Methanocaldococcus</taxon>
    </lineage>
</organism>
<dbReference type="SMART" id="SM00710">
    <property type="entry name" value="PbH1"/>
    <property type="match status" value="7"/>
</dbReference>
<dbReference type="RefSeq" id="WP_015733715.1">
    <property type="nucleotide sequence ID" value="NC_013407.1"/>
</dbReference>
<dbReference type="InterPro" id="IPR012334">
    <property type="entry name" value="Pectin_lyas_fold"/>
</dbReference>
<dbReference type="SUPFAM" id="SSF51126">
    <property type="entry name" value="Pectin lyase-like"/>
    <property type="match status" value="3"/>
</dbReference>
<dbReference type="OrthoDB" id="36243at2157"/>
<evidence type="ECO:0000313" key="1">
    <source>
        <dbReference type="EMBL" id="ACX73496.1"/>
    </source>
</evidence>
<dbReference type="Proteomes" id="UP000002063">
    <property type="component" value="Chromosome"/>
</dbReference>
<gene>
    <name evidence="1" type="ordered locus">Metvu_1643</name>
</gene>
<proteinExistence type="predicted"/>
<dbReference type="HOGENOM" id="CLU_631087_0_0_2"/>
<dbReference type="AlphaFoldDB" id="C9RDW7"/>
<keyword evidence="2" id="KW-1185">Reference proteome</keyword>
<dbReference type="GeneID" id="8514003"/>
<dbReference type="KEGG" id="mvu:Metvu_1643"/>
<dbReference type="eggNOG" id="arCOG02499">
    <property type="taxonomic scope" value="Archaea"/>
</dbReference>
<evidence type="ECO:0008006" key="3">
    <source>
        <dbReference type="Google" id="ProtNLM"/>
    </source>
</evidence>
<dbReference type="STRING" id="579137.Metvu_1643"/>
<dbReference type="InterPro" id="IPR022441">
    <property type="entry name" value="Para_beta_helix_rpt-2"/>
</dbReference>
<evidence type="ECO:0000313" key="2">
    <source>
        <dbReference type="Proteomes" id="UP000002063"/>
    </source>
</evidence>
<dbReference type="InterPro" id="IPR006626">
    <property type="entry name" value="PbH1"/>
</dbReference>
<name>C9RDW7_METVM</name>
<dbReference type="EMBL" id="CP001787">
    <property type="protein sequence ID" value="ACX73496.1"/>
    <property type="molecule type" value="Genomic_DNA"/>
</dbReference>
<reference evidence="1" key="1">
    <citation type="submission" date="2009-10" db="EMBL/GenBank/DDBJ databases">
        <title>Complete sequence of chromosome of Methanocaldococcus vulcanius M7.</title>
        <authorList>
            <consortium name="US DOE Joint Genome Institute"/>
            <person name="Lucas S."/>
            <person name="Copeland A."/>
            <person name="Lapidus A."/>
            <person name="Glavina del Rio T."/>
            <person name="Dalin E."/>
            <person name="Tice H."/>
            <person name="Bruce D."/>
            <person name="Goodwin L."/>
            <person name="Pitluck S."/>
            <person name="Lcollab F.I."/>
            <person name="Brettin T."/>
            <person name="Detter J.C."/>
            <person name="Han C."/>
            <person name="Tapia R."/>
            <person name="Kuske C.R."/>
            <person name="Schmutz J."/>
            <person name="Larimer F."/>
            <person name="Land M."/>
            <person name="Hauser L."/>
            <person name="Kyrpides N."/>
            <person name="Ovchinikova G."/>
            <person name="Sieprawska-Lupa M."/>
            <person name="Whitman W.B."/>
            <person name="Woyke T."/>
        </authorList>
    </citation>
    <scope>NUCLEOTIDE SEQUENCE [LARGE SCALE GENOMIC DNA]</scope>
    <source>
        <strain evidence="1">M7</strain>
    </source>
</reference>
<dbReference type="NCBIfam" id="TIGR03804">
    <property type="entry name" value="para_beta_helix"/>
    <property type="match status" value="2"/>
</dbReference>
<dbReference type="Gene3D" id="2.160.20.10">
    <property type="entry name" value="Single-stranded right-handed beta-helix, Pectin lyase-like"/>
    <property type="match status" value="1"/>
</dbReference>
<protein>
    <recommendedName>
        <fullName evidence="3">Right handed beta helix domain-containing protein</fullName>
    </recommendedName>
</protein>
<dbReference type="InterPro" id="IPR011050">
    <property type="entry name" value="Pectin_lyase_fold/virulence"/>
</dbReference>
<accession>C9RDW7</accession>
<sequence length="434" mass="49320">MKKIHLTLIILFVALSLLFIFNNTQHVKPTYINKFPYIINSPGYYVINTTATLNETAIIINSDNVVLDGNGCVLKGMGNYCGIKIDNGIDIKIKNLVVNDWKYGVFANGYQITLENISAYGNKYGIYALNHNGIIILNGKIYNAGIKMRNCKMFNNTYNFALKNYDLDWDKNSNNIDMSNTVNGKPIYYLINKRNIVISKSSNIGALYLINCENISIEGLNLTNNVYGVFIYGGKNISIKNSVVCFNQWGIYAYKVDNLNLENISSYSNIVGMHFEFSNKHIENCKMFDNTFNLVIIDSIGQDFGYIKNTTVNNRLVYYLINKSSLIIDKHSNAGTIYLINCNNITVKNLNLTNNGFGVYLINTSNSKFENLRISNNWWGVYLTLSYNNTFKNISLISNIHNISGSKGNNFINVVNVPISNESRILKKYYELWE</sequence>